<feature type="transmembrane region" description="Helical" evidence="6">
    <location>
        <begin position="235"/>
        <end position="262"/>
    </location>
</feature>
<keyword evidence="4 6" id="KW-1133">Transmembrane helix</keyword>
<dbReference type="PRINTS" id="PR00698">
    <property type="entry name" value="TMPROTEINSRG"/>
</dbReference>
<dbReference type="Proteomes" id="UP001152747">
    <property type="component" value="Unassembled WGS sequence"/>
</dbReference>
<feature type="transmembrane region" description="Helical" evidence="6">
    <location>
        <begin position="27"/>
        <end position="49"/>
    </location>
</feature>
<dbReference type="GO" id="GO:0007606">
    <property type="term" value="P:sensory perception of chemical stimulus"/>
    <property type="evidence" value="ECO:0007669"/>
    <property type="project" value="UniProtKB-UniRule"/>
</dbReference>
<feature type="transmembrane region" description="Helical" evidence="6">
    <location>
        <begin position="149"/>
        <end position="169"/>
    </location>
</feature>
<dbReference type="PANTHER" id="PTHR31627">
    <property type="entry name" value="SERPENTINE RECEPTOR CLASS GAMMA-RELATED"/>
    <property type="match status" value="1"/>
</dbReference>
<organism evidence="7 8">
    <name type="scientific">Caenorhabditis angaria</name>
    <dbReference type="NCBI Taxonomy" id="860376"/>
    <lineage>
        <taxon>Eukaryota</taxon>
        <taxon>Metazoa</taxon>
        <taxon>Ecdysozoa</taxon>
        <taxon>Nematoda</taxon>
        <taxon>Chromadorea</taxon>
        <taxon>Rhabditida</taxon>
        <taxon>Rhabditina</taxon>
        <taxon>Rhabditomorpha</taxon>
        <taxon>Rhabditoidea</taxon>
        <taxon>Rhabditidae</taxon>
        <taxon>Peloderinae</taxon>
        <taxon>Caenorhabditis</taxon>
    </lineage>
</organism>
<evidence type="ECO:0000256" key="4">
    <source>
        <dbReference type="ARBA" id="ARBA00022989"/>
    </source>
</evidence>
<proteinExistence type="inferred from homology"/>
<evidence type="ECO:0000256" key="3">
    <source>
        <dbReference type="ARBA" id="ARBA00022692"/>
    </source>
</evidence>
<feature type="transmembrane region" description="Helical" evidence="6">
    <location>
        <begin position="61"/>
        <end position="82"/>
    </location>
</feature>
<dbReference type="InterPro" id="IPR000609">
    <property type="entry name" value="7TM_GPCR_serpentine_rcpt_Srg"/>
</dbReference>
<reference evidence="7" key="1">
    <citation type="submission" date="2022-11" db="EMBL/GenBank/DDBJ databases">
        <authorList>
            <person name="Kikuchi T."/>
        </authorList>
    </citation>
    <scope>NUCLEOTIDE SEQUENCE</scope>
    <source>
        <strain evidence="7">PS1010</strain>
    </source>
</reference>
<evidence type="ECO:0000256" key="5">
    <source>
        <dbReference type="ARBA" id="ARBA00023136"/>
    </source>
</evidence>
<evidence type="ECO:0000256" key="6">
    <source>
        <dbReference type="RuleBase" id="RU280813"/>
    </source>
</evidence>
<sequence>MSNITLDGRIEIECNLSYDNSSENIKFAVQFVYLSFAILIHLLILRTVLWKEWKVYRSNSFFMIYALDSIGILITISIDIFLGRPFIFIPQLCPILSPLFFDPSIFLKTVYIIPNYTRAAKSVTQIMMSINRMTCVIFPMDYIRIWKKYLKIAIIITLLSPFLVIWNLFPSRVYILPSRGGFSPIYARYVKWASLSLFHLVYLTLAIIITIISTVITLTYLLMLPMRLKSAEKSLCFVNITISISFIINASFQSLFAFFTLFDAGTLYILQFFGYDLLNLSSPIVLILISPQLREHIFNRKKIFRNVPLKVSDTQNGIN</sequence>
<feature type="transmembrane region" description="Helical" evidence="6">
    <location>
        <begin position="200"/>
        <end position="223"/>
    </location>
</feature>
<name>A0A9P1IF61_9PELO</name>
<dbReference type="AlphaFoldDB" id="A0A9P1IF61"/>
<evidence type="ECO:0000256" key="2">
    <source>
        <dbReference type="ARBA" id="ARBA00005692"/>
    </source>
</evidence>
<keyword evidence="5 6" id="KW-0472">Membrane</keyword>
<dbReference type="PANTHER" id="PTHR31627:SF43">
    <property type="entry name" value="SERPENTINE RECEPTOR CLASS GAMMA-15"/>
    <property type="match status" value="1"/>
</dbReference>
<evidence type="ECO:0000256" key="1">
    <source>
        <dbReference type="ARBA" id="ARBA00004141"/>
    </source>
</evidence>
<evidence type="ECO:0000313" key="8">
    <source>
        <dbReference type="Proteomes" id="UP001152747"/>
    </source>
</evidence>
<protein>
    <recommendedName>
        <fullName evidence="6">Serpentine receptor class gamma</fullName>
    </recommendedName>
</protein>
<dbReference type="GO" id="GO:0004888">
    <property type="term" value="F:transmembrane signaling receptor activity"/>
    <property type="evidence" value="ECO:0007669"/>
    <property type="project" value="InterPro"/>
</dbReference>
<accession>A0A9P1IF61</accession>
<dbReference type="GO" id="GO:0016020">
    <property type="term" value="C:membrane"/>
    <property type="evidence" value="ECO:0007669"/>
    <property type="project" value="UniProtKB-SubCell"/>
</dbReference>
<gene>
    <name evidence="7" type="ORF">CAMP_LOCUS6836</name>
</gene>
<dbReference type="EMBL" id="CANHGI010000003">
    <property type="protein sequence ID" value="CAI5444199.1"/>
    <property type="molecule type" value="Genomic_DNA"/>
</dbReference>
<feature type="transmembrane region" description="Helical" evidence="6">
    <location>
        <begin position="268"/>
        <end position="289"/>
    </location>
</feature>
<keyword evidence="3 6" id="KW-0812">Transmembrane</keyword>
<feature type="transmembrane region" description="Helical" evidence="6">
    <location>
        <begin position="88"/>
        <end position="111"/>
    </location>
</feature>
<dbReference type="OrthoDB" id="5864862at2759"/>
<comment type="similarity">
    <text evidence="2 6">Belongs to the nematode receptor-like protein srg family.</text>
</comment>
<comment type="caution">
    <text evidence="7">The sequence shown here is derived from an EMBL/GenBank/DDBJ whole genome shotgun (WGS) entry which is preliminary data.</text>
</comment>
<dbReference type="InterPro" id="IPR051119">
    <property type="entry name" value="Nematode_SR-like"/>
</dbReference>
<evidence type="ECO:0000313" key="7">
    <source>
        <dbReference type="EMBL" id="CAI5444199.1"/>
    </source>
</evidence>
<keyword evidence="8" id="KW-1185">Reference proteome</keyword>
<dbReference type="Pfam" id="PF02118">
    <property type="entry name" value="Srg"/>
    <property type="match status" value="1"/>
</dbReference>
<comment type="subcellular location">
    <subcellularLocation>
        <location evidence="1">Membrane</location>
        <topology evidence="1">Multi-pass membrane protein</topology>
    </subcellularLocation>
</comment>